<sequence length="497" mass="56863">MSINFRDRIDLSRPYGGGTFDSIRKLERALESDRGRIINSAAIRRLQQKTQVFPLERNAAVRSRLTHSLEVQQTGRFIVRTLFDKLGDDAKAYGLDGLERAIESLVEMACLMHDIGNPPFGHFGEAAITKWFRQYLPELPLFRNSESGIQPLADKLIADLSNFEGNAQAIRLIHSLLGLNLTYMQSACILKYTRPAYQPRPAKGAALDYLQKKPGFYLTEQEFVNALREQLGLEENARYPLAYLMEAADDISYCLADIEDGVEKGLLSYHRLAELLISTFDDGKGKADIPCFASEGKKPKSFRQVMEYVTQRADKEPINKAHEFFVWLRVNLIHPLVHHAAEGFIANIDDIYHGRLNRALLEDDSLCHHLIETFKQVAIKHIFSVEEVQTLELQGYRIISELLNQYRPLLELDTEEFNQVISGGHRDLLIESRLARRLPNKHVSAYGEAMRQLKITDPGQLRLWEGYYRCRLLQDMVSGMTDQYALDEYRELLALST</sequence>
<evidence type="ECO:0000256" key="2">
    <source>
        <dbReference type="ARBA" id="ARBA00022842"/>
    </source>
</evidence>
<dbReference type="PANTHER" id="PTHR11373">
    <property type="entry name" value="DEOXYNUCLEOSIDE TRIPHOSPHATE TRIPHOSPHOHYDROLASE"/>
    <property type="match status" value="1"/>
</dbReference>
<accession>A0A0U2ZKD1</accession>
<feature type="domain" description="HD" evidence="4">
    <location>
        <begin position="64"/>
        <end position="254"/>
    </location>
</feature>
<comment type="function">
    <text evidence="3">dGTPase preferentially hydrolyzes dGTP over the other canonical NTPs.</text>
</comment>
<dbReference type="InterPro" id="IPR006261">
    <property type="entry name" value="dGTPase"/>
</dbReference>
<comment type="cofactor">
    <cofactor evidence="3">
        <name>Mg(2+)</name>
        <dbReference type="ChEBI" id="CHEBI:18420"/>
    </cofactor>
</comment>
<gene>
    <name evidence="3" type="primary">dgt</name>
    <name evidence="5" type="ORF">AT746_15150</name>
</gene>
<dbReference type="InterPro" id="IPR020779">
    <property type="entry name" value="dNTPase_1"/>
</dbReference>
<dbReference type="RefSeq" id="WP_062481855.1">
    <property type="nucleotide sequence ID" value="NZ_CP013650.1"/>
</dbReference>
<dbReference type="NCBIfam" id="TIGR01353">
    <property type="entry name" value="dGTP_triPase"/>
    <property type="match status" value="1"/>
</dbReference>
<protein>
    <recommendedName>
        <fullName evidence="3">Probable deoxyguanosinetriphosphate triphosphohydrolase</fullName>
        <shortName evidence="3">dGTP triphosphohydrolase</shortName>
        <shortName evidence="3">dGTPase</shortName>
        <ecNumber evidence="3">3.1.5.1</ecNumber>
    </recommendedName>
</protein>
<evidence type="ECO:0000256" key="1">
    <source>
        <dbReference type="ARBA" id="ARBA00022801"/>
    </source>
</evidence>
<dbReference type="InterPro" id="IPR050135">
    <property type="entry name" value="dGTPase-like"/>
</dbReference>
<dbReference type="PROSITE" id="PS51831">
    <property type="entry name" value="HD"/>
    <property type="match status" value="1"/>
</dbReference>
<dbReference type="SMART" id="SM00471">
    <property type="entry name" value="HDc"/>
    <property type="match status" value="1"/>
</dbReference>
<dbReference type="AlphaFoldDB" id="A0A0U2ZKD1"/>
<dbReference type="SUPFAM" id="SSF109604">
    <property type="entry name" value="HD-domain/PDEase-like"/>
    <property type="match status" value="1"/>
</dbReference>
<keyword evidence="1 3" id="KW-0378">Hydrolase</keyword>
<dbReference type="InterPro" id="IPR006674">
    <property type="entry name" value="HD_domain"/>
</dbReference>
<reference evidence="5 6" key="1">
    <citation type="submission" date="2015-12" db="EMBL/GenBank/DDBJ databases">
        <title>Complete genome of Lacimicrobium alkaliphilum KCTC 32984.</title>
        <authorList>
            <person name="Kim S.-G."/>
            <person name="Lee Y.-J."/>
        </authorList>
    </citation>
    <scope>NUCLEOTIDE SEQUENCE [LARGE SCALE GENOMIC DNA]</scope>
    <source>
        <strain evidence="5 6">YelD216</strain>
    </source>
</reference>
<evidence type="ECO:0000259" key="4">
    <source>
        <dbReference type="PROSITE" id="PS51831"/>
    </source>
</evidence>
<dbReference type="STRING" id="1526571.AT746_15150"/>
<dbReference type="EMBL" id="CP013650">
    <property type="protein sequence ID" value="ALS99463.1"/>
    <property type="molecule type" value="Genomic_DNA"/>
</dbReference>
<dbReference type="InterPro" id="IPR003607">
    <property type="entry name" value="HD/PDEase_dom"/>
</dbReference>
<evidence type="ECO:0000313" key="6">
    <source>
        <dbReference type="Proteomes" id="UP000068447"/>
    </source>
</evidence>
<dbReference type="PANTHER" id="PTHR11373:SF32">
    <property type="entry name" value="DEOXYGUANOSINETRIPHOSPHATE TRIPHOSPHOHYDROLASE"/>
    <property type="match status" value="1"/>
</dbReference>
<dbReference type="InterPro" id="IPR023293">
    <property type="entry name" value="dGTP_triP_hydro_central_sf"/>
</dbReference>
<dbReference type="GO" id="GO:0008832">
    <property type="term" value="F:dGTPase activity"/>
    <property type="evidence" value="ECO:0007669"/>
    <property type="project" value="UniProtKB-UniRule"/>
</dbReference>
<dbReference type="CDD" id="cd00077">
    <property type="entry name" value="HDc"/>
    <property type="match status" value="1"/>
</dbReference>
<name>A0A0U2ZKD1_9ALTE</name>
<comment type="caution">
    <text evidence="3">As this bacterium is not an Enterobacterale, this protein may not have a true dGTPase activity.</text>
</comment>
<dbReference type="HAMAP" id="MF_00030">
    <property type="entry name" value="dGTPase_type1"/>
    <property type="match status" value="1"/>
</dbReference>
<organism evidence="5 6">
    <name type="scientific">Lacimicrobium alkaliphilum</name>
    <dbReference type="NCBI Taxonomy" id="1526571"/>
    <lineage>
        <taxon>Bacteria</taxon>
        <taxon>Pseudomonadati</taxon>
        <taxon>Pseudomonadota</taxon>
        <taxon>Gammaproteobacteria</taxon>
        <taxon>Alteromonadales</taxon>
        <taxon>Alteromonadaceae</taxon>
        <taxon>Lacimicrobium</taxon>
    </lineage>
</organism>
<comment type="catalytic activity">
    <reaction evidence="3">
        <text>dGTP + H2O = 2'-deoxyguanosine + triphosphate + H(+)</text>
        <dbReference type="Rhea" id="RHEA:15193"/>
        <dbReference type="ChEBI" id="CHEBI:15377"/>
        <dbReference type="ChEBI" id="CHEBI:15378"/>
        <dbReference type="ChEBI" id="CHEBI:17172"/>
        <dbReference type="ChEBI" id="CHEBI:18036"/>
        <dbReference type="ChEBI" id="CHEBI:61429"/>
        <dbReference type="EC" id="3.1.5.1"/>
    </reaction>
</comment>
<dbReference type="Gene3D" id="1.10.3210.10">
    <property type="entry name" value="Hypothetical protein af1432"/>
    <property type="match status" value="2"/>
</dbReference>
<dbReference type="GO" id="GO:0006203">
    <property type="term" value="P:dGTP catabolic process"/>
    <property type="evidence" value="ECO:0007669"/>
    <property type="project" value="InterPro"/>
</dbReference>
<dbReference type="NCBIfam" id="NF003429">
    <property type="entry name" value="PRK04926.1"/>
    <property type="match status" value="1"/>
</dbReference>
<dbReference type="Gene3D" id="1.10.3410.10">
    <property type="entry name" value="putative deoxyguanosinetriphosphate triphosphohydrolase like domain"/>
    <property type="match status" value="1"/>
</dbReference>
<evidence type="ECO:0000256" key="3">
    <source>
        <dbReference type="HAMAP-Rule" id="MF_00030"/>
    </source>
</evidence>
<comment type="similarity">
    <text evidence="3">Belongs to the dGTPase family. Type 1 subfamily.</text>
</comment>
<dbReference type="Proteomes" id="UP000068447">
    <property type="component" value="Chromosome"/>
</dbReference>
<keyword evidence="2 3" id="KW-0460">Magnesium</keyword>
<dbReference type="Pfam" id="PF01966">
    <property type="entry name" value="HD"/>
    <property type="match status" value="1"/>
</dbReference>
<evidence type="ECO:0000313" key="5">
    <source>
        <dbReference type="EMBL" id="ALS99463.1"/>
    </source>
</evidence>
<dbReference type="KEGG" id="lal:AT746_15150"/>
<dbReference type="EC" id="3.1.5.1" evidence="3"/>
<dbReference type="OrthoDB" id="9803619at2"/>
<proteinExistence type="inferred from homology"/>
<dbReference type="GO" id="GO:0000287">
    <property type="term" value="F:magnesium ion binding"/>
    <property type="evidence" value="ECO:0007669"/>
    <property type="project" value="UniProtKB-UniRule"/>
</dbReference>
<keyword evidence="6" id="KW-1185">Reference proteome</keyword>